<organism evidence="1 2">
    <name type="scientific">Parabacteroides goldsteinii dnLKV18</name>
    <dbReference type="NCBI Taxonomy" id="1235789"/>
    <lineage>
        <taxon>Bacteria</taxon>
        <taxon>Pseudomonadati</taxon>
        <taxon>Bacteroidota</taxon>
        <taxon>Bacteroidia</taxon>
        <taxon>Bacteroidales</taxon>
        <taxon>Tannerellaceae</taxon>
        <taxon>Parabacteroides</taxon>
    </lineage>
</organism>
<reference evidence="1 2" key="1">
    <citation type="submission" date="2013-04" db="EMBL/GenBank/DDBJ databases">
        <title>The Genome Sequence of Parabacteroides goldsteinii dnLKV18.</title>
        <authorList>
            <consortium name="The Broad Institute Genomics Platform"/>
            <consortium name="The Broad Institute Genome Sequencing Center for Infectious Disease"/>
            <person name="Earl A."/>
            <person name="Xavier R."/>
            <person name="Kuhn K."/>
            <person name="Stappenbeck T."/>
            <person name="Walker B."/>
            <person name="Young S."/>
            <person name="Zeng Q."/>
            <person name="Gargeya S."/>
            <person name="Fitzgerald M."/>
            <person name="Haas B."/>
            <person name="Abouelleil A."/>
            <person name="Allen A.W."/>
            <person name="Alvarado L."/>
            <person name="Arachchi H.M."/>
            <person name="Berlin A.M."/>
            <person name="Chapman S.B."/>
            <person name="Gainer-Dewar J."/>
            <person name="Goldberg J."/>
            <person name="Griggs A."/>
            <person name="Gujja S."/>
            <person name="Hansen M."/>
            <person name="Howarth C."/>
            <person name="Imamovic A."/>
            <person name="Ireland A."/>
            <person name="Larimer J."/>
            <person name="McCowan C."/>
            <person name="Murphy C."/>
            <person name="Pearson M."/>
            <person name="Poon T.W."/>
            <person name="Priest M."/>
            <person name="Roberts A."/>
            <person name="Saif S."/>
            <person name="Shea T."/>
            <person name="Sisk P."/>
            <person name="Sykes S."/>
            <person name="Wortman J."/>
            <person name="Nusbaum C."/>
            <person name="Birren B."/>
        </authorList>
    </citation>
    <scope>NUCLEOTIDE SEQUENCE [LARGE SCALE GENOMIC DNA]</scope>
    <source>
        <strain evidence="2">dnLKV18</strain>
    </source>
</reference>
<name>S0GM15_9BACT</name>
<dbReference type="AlphaFoldDB" id="S0GM15"/>
<dbReference type="RefSeq" id="WP_010802849.1">
    <property type="nucleotide sequence ID" value="NZ_KE159513.1"/>
</dbReference>
<dbReference type="Proteomes" id="UP000014140">
    <property type="component" value="Unassembled WGS sequence"/>
</dbReference>
<evidence type="ECO:0008006" key="3">
    <source>
        <dbReference type="Google" id="ProtNLM"/>
    </source>
</evidence>
<keyword evidence="2" id="KW-1185">Reference proteome</keyword>
<dbReference type="PATRIC" id="fig|1235789.3.peg.429"/>
<protein>
    <recommendedName>
        <fullName evidence="3">NAD-dependent epimerase/dehydratase domain-containing protein</fullName>
    </recommendedName>
</protein>
<dbReference type="HOGENOM" id="CLU_3255180_0_0_10"/>
<evidence type="ECO:0000313" key="1">
    <source>
        <dbReference type="EMBL" id="EOS19754.1"/>
    </source>
</evidence>
<dbReference type="GeneID" id="75431460"/>
<sequence length="42" mass="4633">MKTALVCGAGEFIGSHMVKCLRKGGYWVKGVDLKYPEFGQVE</sequence>
<gene>
    <name evidence="1" type="ORF">C803_00435</name>
</gene>
<dbReference type="EMBL" id="ASSQ01000001">
    <property type="protein sequence ID" value="EOS19754.1"/>
    <property type="molecule type" value="Genomic_DNA"/>
</dbReference>
<accession>S0GM15</accession>
<comment type="caution">
    <text evidence="1">The sequence shown here is derived from an EMBL/GenBank/DDBJ whole genome shotgun (WGS) entry which is preliminary data.</text>
</comment>
<dbReference type="SUPFAM" id="SSF51735">
    <property type="entry name" value="NAD(P)-binding Rossmann-fold domains"/>
    <property type="match status" value="1"/>
</dbReference>
<dbReference type="Gene3D" id="3.40.50.720">
    <property type="entry name" value="NAD(P)-binding Rossmann-like Domain"/>
    <property type="match status" value="1"/>
</dbReference>
<dbReference type="InterPro" id="IPR036291">
    <property type="entry name" value="NAD(P)-bd_dom_sf"/>
</dbReference>
<proteinExistence type="predicted"/>
<evidence type="ECO:0000313" key="2">
    <source>
        <dbReference type="Proteomes" id="UP000014140"/>
    </source>
</evidence>